<accession>A0A2S5SX85</accession>
<evidence type="ECO:0000256" key="4">
    <source>
        <dbReference type="SAM" id="Coils"/>
    </source>
</evidence>
<dbReference type="RefSeq" id="WP_104301217.1">
    <property type="nucleotide sequence ID" value="NZ_PSNX01000003.1"/>
</dbReference>
<evidence type="ECO:0000313" key="7">
    <source>
        <dbReference type="Proteomes" id="UP000238605"/>
    </source>
</evidence>
<organism evidence="6 7">
    <name type="scientific">Caldimonas caldifontis</name>
    <dbReference type="NCBI Taxonomy" id="1452508"/>
    <lineage>
        <taxon>Bacteria</taxon>
        <taxon>Pseudomonadati</taxon>
        <taxon>Pseudomonadota</taxon>
        <taxon>Betaproteobacteria</taxon>
        <taxon>Burkholderiales</taxon>
        <taxon>Sphaerotilaceae</taxon>
        <taxon>Caldimonas</taxon>
    </lineage>
</organism>
<dbReference type="InterPro" id="IPR029063">
    <property type="entry name" value="SAM-dependent_MTases_sf"/>
</dbReference>
<dbReference type="SUPFAM" id="SSF53335">
    <property type="entry name" value="S-adenosyl-L-methionine-dependent methyltransferases"/>
    <property type="match status" value="1"/>
</dbReference>
<dbReference type="PANTHER" id="PTHR43464:SF19">
    <property type="entry name" value="UBIQUINONE BIOSYNTHESIS O-METHYLTRANSFERASE, MITOCHONDRIAL"/>
    <property type="match status" value="1"/>
</dbReference>
<comment type="caution">
    <text evidence="6">The sequence shown here is derived from an EMBL/GenBank/DDBJ whole genome shotgun (WGS) entry which is preliminary data.</text>
</comment>
<dbReference type="AlphaFoldDB" id="A0A2S5SX85"/>
<keyword evidence="2" id="KW-0808">Transferase</keyword>
<dbReference type="InterPro" id="IPR011009">
    <property type="entry name" value="Kinase-like_dom_sf"/>
</dbReference>
<feature type="domain" description="Methyltransferase" evidence="5">
    <location>
        <begin position="61"/>
        <end position="144"/>
    </location>
</feature>
<evidence type="ECO:0000256" key="1">
    <source>
        <dbReference type="ARBA" id="ARBA00022603"/>
    </source>
</evidence>
<dbReference type="Gene3D" id="3.30.200.20">
    <property type="entry name" value="Phosphorylase Kinase, domain 1"/>
    <property type="match status" value="1"/>
</dbReference>
<evidence type="ECO:0000259" key="5">
    <source>
        <dbReference type="Pfam" id="PF13847"/>
    </source>
</evidence>
<gene>
    <name evidence="6" type="ORF">C1704_03980</name>
</gene>
<dbReference type="Gene3D" id="1.10.510.10">
    <property type="entry name" value="Transferase(Phosphotransferase) domain 1"/>
    <property type="match status" value="1"/>
</dbReference>
<dbReference type="Proteomes" id="UP000238605">
    <property type="component" value="Unassembled WGS sequence"/>
</dbReference>
<keyword evidence="3" id="KW-0949">S-adenosyl-L-methionine</keyword>
<dbReference type="Gene3D" id="3.40.50.150">
    <property type="entry name" value="Vaccinia Virus protein VP39"/>
    <property type="match status" value="1"/>
</dbReference>
<dbReference type="GO" id="GO:0008168">
    <property type="term" value="F:methyltransferase activity"/>
    <property type="evidence" value="ECO:0007669"/>
    <property type="project" value="UniProtKB-KW"/>
</dbReference>
<dbReference type="CDD" id="cd02440">
    <property type="entry name" value="AdoMet_MTases"/>
    <property type="match status" value="1"/>
</dbReference>
<dbReference type="EMBL" id="PSNX01000003">
    <property type="protein sequence ID" value="PPE67332.1"/>
    <property type="molecule type" value="Genomic_DNA"/>
</dbReference>
<dbReference type="InterPro" id="IPR025714">
    <property type="entry name" value="Methyltranfer_dom"/>
</dbReference>
<protein>
    <recommendedName>
        <fullName evidence="5">Methyltransferase domain-containing protein</fullName>
    </recommendedName>
</protein>
<name>A0A2S5SX85_9BURK</name>
<dbReference type="Pfam" id="PF13847">
    <property type="entry name" value="Methyltransf_31"/>
    <property type="match status" value="1"/>
</dbReference>
<reference evidence="6 7" key="1">
    <citation type="submission" date="2018-02" db="EMBL/GenBank/DDBJ databases">
        <title>Reclassifiation of [Polyangium] brachysporum DSM 7029 as Guopingzhaonella breviflexa gen. nov., sp. nov., a member of the family Comamonadaceae.</title>
        <authorList>
            <person name="Tang B."/>
        </authorList>
    </citation>
    <scope>NUCLEOTIDE SEQUENCE [LARGE SCALE GENOMIC DNA]</scope>
    <source>
        <strain evidence="6 7">BCRC 80649</strain>
    </source>
</reference>
<evidence type="ECO:0000313" key="6">
    <source>
        <dbReference type="EMBL" id="PPE67332.1"/>
    </source>
</evidence>
<sequence>MSIDSHISKRKISELVAALPEIYQPIFGHENEFQDAQRTCRERLEQVVTLYSVLSNQLGRALNVLDLGCAQGYFSLSLAALGANVVGVDYLQENIDVCQALAESTGLSNVRFETQEVSDLISKIQKDQYDLVLGLSVFHHIADRSGHDSVVLLFSKLAECSAVAVVELALAEEPLPWAKSLPKDPHATLEPFSFIRRLRETKTHLSDIERPLFVCSNRMVILRDRVFTFERYTKSPHPLAKDGPMGTRRYFFGNGILIKQFRIDGQLAQHNIEEITSEFDYLSRYSDLLEDTPLPLHFEKDHYHCVLARELVEGELLIERLLSGAPVSPIELISQILDQLCALEHNGLYHTDLRTWNVIVTASGRYSLIDFGAIRTTPRDCAWPSDIFVSFFCFLGEVALKSTASPTPLRTPRIHYAGLPDPFASAIRRMWSSPRSEWSFSSFRDIWLSLLPCLDSTDQLSLTPCEHNGNAIWALEIELFLSHLLTLVRDHNEILAEQQTHLSSLEKTAHRETEAIARSVETFSTHFTESIKDQDLRIRADVHSSIAAVSDSMNLKFSKEMSEIDLAIEKVREENQFSRQQLLERLSEADGSFSARLDQISADTTAMLQREITILNDMIGSVRQSVDVSESRFRGELTKVLGAYAELEAKLINHQKLLSNELSSMRIVALTSARKLQALQLSSSRLRQLIRECEHKQSALAVRLSEMKQELSAELNEAVEEVRDSVSALEDRISQLALPWWKRWRRLK</sequence>
<dbReference type="GO" id="GO:0004672">
    <property type="term" value="F:protein kinase activity"/>
    <property type="evidence" value="ECO:0007669"/>
    <property type="project" value="InterPro"/>
</dbReference>
<dbReference type="PANTHER" id="PTHR43464">
    <property type="entry name" value="METHYLTRANSFERASE"/>
    <property type="match status" value="1"/>
</dbReference>
<evidence type="ECO:0000256" key="2">
    <source>
        <dbReference type="ARBA" id="ARBA00022679"/>
    </source>
</evidence>
<proteinExistence type="predicted"/>
<keyword evidence="4" id="KW-0175">Coiled coil</keyword>
<dbReference type="InterPro" id="IPR008266">
    <property type="entry name" value="Tyr_kinase_AS"/>
</dbReference>
<dbReference type="OrthoDB" id="9791837at2"/>
<dbReference type="PROSITE" id="PS00109">
    <property type="entry name" value="PROTEIN_KINASE_TYR"/>
    <property type="match status" value="1"/>
</dbReference>
<keyword evidence="1" id="KW-0489">Methyltransferase</keyword>
<feature type="coiled-coil region" evidence="4">
    <location>
        <begin position="701"/>
        <end position="732"/>
    </location>
</feature>
<evidence type="ECO:0000256" key="3">
    <source>
        <dbReference type="ARBA" id="ARBA00022691"/>
    </source>
</evidence>
<keyword evidence="7" id="KW-1185">Reference proteome</keyword>
<dbReference type="SUPFAM" id="SSF56112">
    <property type="entry name" value="Protein kinase-like (PK-like)"/>
    <property type="match status" value="1"/>
</dbReference>
<dbReference type="GO" id="GO:0032259">
    <property type="term" value="P:methylation"/>
    <property type="evidence" value="ECO:0007669"/>
    <property type="project" value="UniProtKB-KW"/>
</dbReference>